<dbReference type="EMBL" id="JAFREM010000007">
    <property type="protein sequence ID" value="MBO1305405.1"/>
    <property type="molecule type" value="Genomic_DNA"/>
</dbReference>
<proteinExistence type="predicted"/>
<reference evidence="1 2" key="1">
    <citation type="submission" date="2021-03" db="EMBL/GenBank/DDBJ databases">
        <title>Enterococcal diversity collection.</title>
        <authorList>
            <person name="Gilmore M.S."/>
            <person name="Schwartzman J."/>
            <person name="Van Tyne D."/>
            <person name="Martin M."/>
            <person name="Earl A.M."/>
            <person name="Manson A.L."/>
            <person name="Straub T."/>
            <person name="Salamzade R."/>
            <person name="Saavedra J."/>
            <person name="Lebreton F."/>
            <person name="Prichula J."/>
            <person name="Schaufler K."/>
            <person name="Gaca A."/>
            <person name="Sgardioli B."/>
            <person name="Wagenaar J."/>
            <person name="Strong T."/>
        </authorList>
    </citation>
    <scope>NUCLEOTIDE SEQUENCE [LARGE SCALE GENOMIC DNA]</scope>
    <source>
        <strain evidence="1 2">669A</strain>
    </source>
</reference>
<accession>A0ABS3L730</accession>
<name>A0ABS3L730_9ENTE</name>
<keyword evidence="2" id="KW-1185">Reference proteome</keyword>
<dbReference type="RefSeq" id="WP_207672349.1">
    <property type="nucleotide sequence ID" value="NZ_JAFREM010000007.1"/>
</dbReference>
<dbReference type="Proteomes" id="UP000664601">
    <property type="component" value="Unassembled WGS sequence"/>
</dbReference>
<comment type="caution">
    <text evidence="1">The sequence shown here is derived from an EMBL/GenBank/DDBJ whole genome shotgun (WGS) entry which is preliminary data.</text>
</comment>
<evidence type="ECO:0008006" key="3">
    <source>
        <dbReference type="Google" id="ProtNLM"/>
    </source>
</evidence>
<organism evidence="1 2">
    <name type="scientific">Candidatus Enterococcus moelleringii</name>
    <dbReference type="NCBI Taxonomy" id="2815325"/>
    <lineage>
        <taxon>Bacteria</taxon>
        <taxon>Bacillati</taxon>
        <taxon>Bacillota</taxon>
        <taxon>Bacilli</taxon>
        <taxon>Lactobacillales</taxon>
        <taxon>Enterococcaceae</taxon>
        <taxon>Enterococcus</taxon>
    </lineage>
</organism>
<evidence type="ECO:0000313" key="2">
    <source>
        <dbReference type="Proteomes" id="UP000664601"/>
    </source>
</evidence>
<evidence type="ECO:0000313" key="1">
    <source>
        <dbReference type="EMBL" id="MBO1305405.1"/>
    </source>
</evidence>
<protein>
    <recommendedName>
        <fullName evidence="3">Transposase</fullName>
    </recommendedName>
</protein>
<sequence length="127" mass="15059">MPEQPFTPNQIFNLSLSTIEQRITEYYQESQNSSTVVQLLLALRVRYQLGAEEFALVLKDLVKYLFMRTKATKTMKRFIFYFQDYFESAEWRQVHLRVFPVRNFIEKAKSMILSPIAKLFSLEATTT</sequence>
<gene>
    <name evidence="1" type="ORF">JZO70_04495</name>
</gene>